<evidence type="ECO:0000256" key="8">
    <source>
        <dbReference type="ARBA" id="ARBA00054935"/>
    </source>
</evidence>
<dbReference type="Pfam" id="PF03644">
    <property type="entry name" value="Glyco_hydro_85"/>
    <property type="match status" value="1"/>
</dbReference>
<reference evidence="13" key="2">
    <citation type="submission" date="2025-09" db="UniProtKB">
        <authorList>
            <consortium name="Ensembl"/>
        </authorList>
    </citation>
    <scope>IDENTIFICATION</scope>
</reference>
<keyword evidence="5" id="KW-0378">Hydrolase</keyword>
<dbReference type="FunFam" id="3.20.20.80:FF:000043">
    <property type="entry name" value="cytosolic endo-beta-N-acetylglucosaminidase"/>
    <property type="match status" value="1"/>
</dbReference>
<comment type="similarity">
    <text evidence="2">Belongs to the glycosyl hydrolase 85 family.</text>
</comment>
<dbReference type="AlphaFoldDB" id="A0A672SWE9"/>
<dbReference type="Proteomes" id="UP000472262">
    <property type="component" value="Unassembled WGS sequence"/>
</dbReference>
<feature type="domain" description="Cytosolic endo-beta-N-acetylglucosaminidase TIM barrel" evidence="11">
    <location>
        <begin position="123"/>
        <end position="401"/>
    </location>
</feature>
<comment type="function">
    <text evidence="8">Endoglycosidase that releases N-glycans from glycoproteins by cleaving the beta-1,4-glycosidic bond in the N,N'-diacetylchitobiose core. Involved in the processing of free oligosaccharides in the cytosol.</text>
</comment>
<comment type="subcellular location">
    <subcellularLocation>
        <location evidence="1">Cytoplasm</location>
        <location evidence="1">Cytosol</location>
    </subcellularLocation>
</comment>
<dbReference type="GO" id="GO:0033925">
    <property type="term" value="F:mannosyl-glycoprotein endo-beta-N-acetylglucosaminidase activity"/>
    <property type="evidence" value="ECO:0007669"/>
    <property type="project" value="UniProtKB-EC"/>
</dbReference>
<dbReference type="InParanoid" id="A0A672SWE9"/>
<evidence type="ECO:0000259" key="12">
    <source>
        <dbReference type="Pfam" id="PF25529"/>
    </source>
</evidence>
<dbReference type="InterPro" id="IPR032979">
    <property type="entry name" value="ENGase"/>
</dbReference>
<sequence length="663" mass="74914">MESVSTKEKDNMTSRKRKRDETISSTIPKTEEISSESCLGQPNDQSVYEVITNKPSTLPAVHYDPDTTEPISCSLKSLDELLSWKRKEASLFNVATVPLASRYPPLHSCPRRTLVSHDMMGGYLEDRFIQGAEVETPYAFYHWEYVDIFNYFSHQMVTIPPAVWTNAAHKHGVLSIGTFITEWTDGAKTCEAFLADEESYCTAADKLVQISHCYGFDGWLINIENVLSETAVKNTGPFLRYLTDQMHEHVPGSVVIWYDSVLKNGTLDWQNKLNDDNRIFFDACDGIFTNYNWTEQSLEWMKSYSAAQGRFADIYVGIDVFARGKVVGGKFETNKALNMIRKYEFSTAIFAPGWVYEYHEKADFRQNQDKFWSLLSDSLYIHRPSSSLPFISSFCQGFGKSLYWRGQVEMKRSWFNLHAQEIQPLYLSENMDNGGWLRTRGCSEDAWIGGSSLMVEGMIPSGLSEVCARIFSLHVPLATRTFVSFVYKPPVGVKISLELKTIDGPLCTFDGMEEIALGSVFPEALAEDNQLVEQFAQKCGRWSLDGWTTRCFLLKMIGCSLREVCIRVSRDGGDEDISFNCRIGEIMVRYTSQLSRIPPGPLTLIGRSYSTLYRVVELEVPAALGLIELVVEPVSREGFKVPETQCGRCTLSYSASSSENPSV</sequence>
<feature type="region of interest" description="Disordered" evidence="10">
    <location>
        <begin position="1"/>
        <end position="41"/>
    </location>
</feature>
<dbReference type="InterPro" id="IPR057882">
    <property type="entry name" value="ENGase_C"/>
</dbReference>
<reference evidence="13" key="1">
    <citation type="submission" date="2025-08" db="UniProtKB">
        <authorList>
            <consortium name="Ensembl"/>
        </authorList>
    </citation>
    <scope>IDENTIFICATION</scope>
</reference>
<accession>A0A672SWE9</accession>
<comment type="catalytic activity">
    <reaction evidence="7">
        <text>an N(4)-(oligosaccharide-(1-&gt;3)-[oligosaccharide-(1-&gt;6)]-beta-D-Man-(1-&gt;4)-beta-D-GlcNAc-(1-&gt;4)-alpha-D-GlcNAc)-L-asparaginyl-[protein] + H2O = an oligosaccharide-(1-&gt;3)-[oligosaccharide-(1-&gt;6)]-beta-D-Man-(1-&gt;4)-D-GlcNAc + N(4)-(N-acetyl-beta-D-glucosaminyl)-L-asparaginyl-[protein]</text>
        <dbReference type="Rhea" id="RHEA:73067"/>
        <dbReference type="Rhea" id="RHEA-COMP:12603"/>
        <dbReference type="Rhea" id="RHEA-COMP:18176"/>
        <dbReference type="ChEBI" id="CHEBI:15377"/>
        <dbReference type="ChEBI" id="CHEBI:132248"/>
        <dbReference type="ChEBI" id="CHEBI:192714"/>
        <dbReference type="ChEBI" id="CHEBI:192715"/>
        <dbReference type="EC" id="3.2.1.96"/>
    </reaction>
</comment>
<dbReference type="PANTHER" id="PTHR13246">
    <property type="entry name" value="ENDO BETA N-ACETYLGLUCOSAMINIDASE"/>
    <property type="match status" value="1"/>
</dbReference>
<dbReference type="Pfam" id="PF25529">
    <property type="entry name" value="Ig_ENGASE1_C"/>
    <property type="match status" value="1"/>
</dbReference>
<keyword evidence="14" id="KW-1185">Reference proteome</keyword>
<feature type="domain" description="Cytosolic endo-beta-N-acetylglucosaminidase C-terminal" evidence="12">
    <location>
        <begin position="592"/>
        <end position="654"/>
    </location>
</feature>
<dbReference type="GO" id="GO:0005829">
    <property type="term" value="C:cytosol"/>
    <property type="evidence" value="ECO:0007669"/>
    <property type="project" value="UniProtKB-SubCell"/>
</dbReference>
<evidence type="ECO:0000313" key="14">
    <source>
        <dbReference type="Proteomes" id="UP000472262"/>
    </source>
</evidence>
<organism evidence="13 14">
    <name type="scientific">Sinocyclocheilus grahami</name>
    <name type="common">Dianchi golden-line fish</name>
    <name type="synonym">Barbus grahami</name>
    <dbReference type="NCBI Taxonomy" id="75366"/>
    <lineage>
        <taxon>Eukaryota</taxon>
        <taxon>Metazoa</taxon>
        <taxon>Chordata</taxon>
        <taxon>Craniata</taxon>
        <taxon>Vertebrata</taxon>
        <taxon>Euteleostomi</taxon>
        <taxon>Actinopterygii</taxon>
        <taxon>Neopterygii</taxon>
        <taxon>Teleostei</taxon>
        <taxon>Ostariophysi</taxon>
        <taxon>Cypriniformes</taxon>
        <taxon>Cyprinidae</taxon>
        <taxon>Cyprininae</taxon>
        <taxon>Sinocyclocheilus</taxon>
    </lineage>
</organism>
<dbReference type="Ensembl" id="ENSSGRT00000112695.1">
    <property type="protein sequence ID" value="ENSSGRP00000106037.1"/>
    <property type="gene ID" value="ENSSGRG00000052426.1"/>
</dbReference>
<keyword evidence="6" id="KW-0326">Glycosidase</keyword>
<evidence type="ECO:0000256" key="9">
    <source>
        <dbReference type="ARBA" id="ARBA00072457"/>
    </source>
</evidence>
<evidence type="ECO:0000256" key="4">
    <source>
        <dbReference type="ARBA" id="ARBA00022490"/>
    </source>
</evidence>
<evidence type="ECO:0000256" key="5">
    <source>
        <dbReference type="ARBA" id="ARBA00022801"/>
    </source>
</evidence>
<evidence type="ECO:0000256" key="3">
    <source>
        <dbReference type="ARBA" id="ARBA00012566"/>
    </source>
</evidence>
<dbReference type="Gene3D" id="2.60.120.260">
    <property type="entry name" value="Galactose-binding domain-like"/>
    <property type="match status" value="1"/>
</dbReference>
<evidence type="ECO:0000259" key="11">
    <source>
        <dbReference type="Pfam" id="PF03644"/>
    </source>
</evidence>
<dbReference type="Gene3D" id="3.20.20.80">
    <property type="entry name" value="Glycosidases"/>
    <property type="match status" value="1"/>
</dbReference>
<evidence type="ECO:0000256" key="7">
    <source>
        <dbReference type="ARBA" id="ARBA00034414"/>
    </source>
</evidence>
<dbReference type="EC" id="3.2.1.96" evidence="3"/>
<dbReference type="InterPro" id="IPR005201">
    <property type="entry name" value="TIM_ENGase"/>
</dbReference>
<evidence type="ECO:0000256" key="2">
    <source>
        <dbReference type="ARBA" id="ARBA00007849"/>
    </source>
</evidence>
<evidence type="ECO:0000256" key="10">
    <source>
        <dbReference type="SAM" id="MobiDB-lite"/>
    </source>
</evidence>
<evidence type="ECO:0000313" key="13">
    <source>
        <dbReference type="Ensembl" id="ENSSGRP00000106037.1"/>
    </source>
</evidence>
<evidence type="ECO:0000256" key="1">
    <source>
        <dbReference type="ARBA" id="ARBA00004514"/>
    </source>
</evidence>
<dbReference type="OMA" id="CHIGDIS"/>
<proteinExistence type="inferred from homology"/>
<protein>
    <recommendedName>
        <fullName evidence="9">Cytosolic endo-beta-N-acetylglucosaminidase</fullName>
        <ecNumber evidence="3">3.2.1.96</ecNumber>
    </recommendedName>
</protein>
<evidence type="ECO:0000256" key="6">
    <source>
        <dbReference type="ARBA" id="ARBA00023295"/>
    </source>
</evidence>
<gene>
    <name evidence="13" type="primary">engase</name>
</gene>
<name>A0A672SWE9_SINGR</name>
<dbReference type="CDD" id="cd06547">
    <property type="entry name" value="GH85_ENGase"/>
    <property type="match status" value="1"/>
</dbReference>
<feature type="compositionally biased region" description="Basic and acidic residues" evidence="10">
    <location>
        <begin position="1"/>
        <end position="13"/>
    </location>
</feature>
<keyword evidence="4" id="KW-0963">Cytoplasm</keyword>
<dbReference type="PANTHER" id="PTHR13246:SF1">
    <property type="entry name" value="CYTOSOLIC ENDO-BETA-N-ACETYLGLUCOSAMINIDASE"/>
    <property type="match status" value="1"/>
</dbReference>